<dbReference type="InterPro" id="IPR001991">
    <property type="entry name" value="Na-dicarboxylate_symporter"/>
</dbReference>
<gene>
    <name evidence="7" type="ORF">PBV87_02245</name>
</gene>
<feature type="transmembrane region" description="Helical" evidence="6">
    <location>
        <begin position="43"/>
        <end position="66"/>
    </location>
</feature>
<evidence type="ECO:0000256" key="1">
    <source>
        <dbReference type="ARBA" id="ARBA00004141"/>
    </source>
</evidence>
<evidence type="ECO:0000256" key="3">
    <source>
        <dbReference type="ARBA" id="ARBA00022692"/>
    </source>
</evidence>
<keyword evidence="3 6" id="KW-0812">Transmembrane</keyword>
<feature type="transmembrane region" description="Helical" evidence="6">
    <location>
        <begin position="128"/>
        <end position="148"/>
    </location>
</feature>
<keyword evidence="8" id="KW-1185">Reference proteome</keyword>
<keyword evidence="5 6" id="KW-0472">Membrane</keyword>
<dbReference type="PRINTS" id="PR00173">
    <property type="entry name" value="EDTRNSPORT"/>
</dbReference>
<feature type="transmembrane region" description="Helical" evidence="6">
    <location>
        <begin position="270"/>
        <end position="292"/>
    </location>
</feature>
<comment type="caution">
    <text evidence="7">The sequence shown here is derived from an EMBL/GenBank/DDBJ whole genome shotgun (WGS) entry which is preliminary data.</text>
</comment>
<dbReference type="Proteomes" id="UP001169242">
    <property type="component" value="Unassembled WGS sequence"/>
</dbReference>
<dbReference type="PANTHER" id="PTHR42865:SF8">
    <property type="entry name" value="SERINE_THREONINE TRANSPORTER SSTT"/>
    <property type="match status" value="1"/>
</dbReference>
<name>A0AA42IZE7_9FIRM</name>
<organism evidence="7 8">
    <name type="scientific">Holtiella tumoricola</name>
    <dbReference type="NCBI Taxonomy" id="3018743"/>
    <lineage>
        <taxon>Bacteria</taxon>
        <taxon>Bacillati</taxon>
        <taxon>Bacillota</taxon>
        <taxon>Clostridia</taxon>
        <taxon>Lachnospirales</taxon>
        <taxon>Cellulosilyticaceae</taxon>
        <taxon>Holtiella</taxon>
    </lineage>
</organism>
<reference evidence="7" key="1">
    <citation type="journal article" date="2023" name="Int. J. Syst. Evol. Microbiol.">
        <title>&lt;i&gt;Holtiella tumoricola&lt;/i&gt; gen. nov. sp. nov., isolated from a human clinical sample.</title>
        <authorList>
            <person name="Allen-Vercoe E."/>
            <person name="Daigneault M.C."/>
            <person name="Vancuren S.J."/>
            <person name="Cochrane K."/>
            <person name="O'Neal L.L."/>
            <person name="Sankaranarayanan K."/>
            <person name="Lawson P.A."/>
        </authorList>
    </citation>
    <scope>NUCLEOTIDE SEQUENCE</scope>
    <source>
        <strain evidence="7">CC70A</strain>
    </source>
</reference>
<feature type="transmembrane region" description="Helical" evidence="6">
    <location>
        <begin position="7"/>
        <end position="31"/>
    </location>
</feature>
<evidence type="ECO:0000256" key="4">
    <source>
        <dbReference type="ARBA" id="ARBA00022989"/>
    </source>
</evidence>
<sequence length="386" mass="41202">MKKLSLIARIIICLIIGIILGLICKQFAWIIPMRILVTSEGLFGSFLSFMIPLIIIGFIIPGIASLGNQSGKGLIVTTMVAYASTISAGMLAWFVGDTVLPTLIKSGDMFNQASQFTEPYFSIEMPPIMGVMSALVLAFVLGIGLSKIKNSVLLKGVEELNTLILMVVQSILIPLVPLYIGCIFARLSFSGEILLTLKSFGVVYIILFSLQIIYIVLQYIIAGILKKDNPFKMIKNMVPAYLTAVGTQSSAATIPVTLECARKNNISEEILGFVIPLGATIHLAGDTITLVLTSMAVMYMRGQVPTFEMMMPFILMLGVTMVAAPGVPGGGVMAALGVLESMLGFGGIEKPLMIALHAAQDSFGTATNITGDGAIAAIVEVILKKK</sequence>
<dbReference type="AlphaFoldDB" id="A0AA42IZE7"/>
<accession>A0AA42IZE7</accession>
<dbReference type="Pfam" id="PF00375">
    <property type="entry name" value="SDF"/>
    <property type="match status" value="1"/>
</dbReference>
<keyword evidence="2" id="KW-0813">Transport</keyword>
<dbReference type="EMBL" id="JAQIFT010000011">
    <property type="protein sequence ID" value="MDA3730324.1"/>
    <property type="molecule type" value="Genomic_DNA"/>
</dbReference>
<evidence type="ECO:0000313" key="7">
    <source>
        <dbReference type="EMBL" id="MDA3730324.1"/>
    </source>
</evidence>
<dbReference type="Gene3D" id="1.10.3860.10">
    <property type="entry name" value="Sodium:dicarboxylate symporter"/>
    <property type="match status" value="1"/>
</dbReference>
<dbReference type="GO" id="GO:0005295">
    <property type="term" value="F:neutral L-amino acid:sodium symporter activity"/>
    <property type="evidence" value="ECO:0007669"/>
    <property type="project" value="TreeGrafter"/>
</dbReference>
<proteinExistence type="predicted"/>
<dbReference type="GO" id="GO:0032329">
    <property type="term" value="P:serine transport"/>
    <property type="evidence" value="ECO:0007669"/>
    <property type="project" value="TreeGrafter"/>
</dbReference>
<keyword evidence="4 6" id="KW-1133">Transmembrane helix</keyword>
<protein>
    <submittedName>
        <fullName evidence="7">Dicarboxylate/amino acid:cation symporter</fullName>
    </submittedName>
</protein>
<dbReference type="RefSeq" id="WP_271010985.1">
    <property type="nucleotide sequence ID" value="NZ_JAQIFT010000011.1"/>
</dbReference>
<comment type="subcellular location">
    <subcellularLocation>
        <location evidence="1">Membrane</location>
        <topology evidence="1">Multi-pass membrane protein</topology>
    </subcellularLocation>
</comment>
<feature type="transmembrane region" description="Helical" evidence="6">
    <location>
        <begin position="237"/>
        <end position="258"/>
    </location>
</feature>
<evidence type="ECO:0000313" key="8">
    <source>
        <dbReference type="Proteomes" id="UP001169242"/>
    </source>
</evidence>
<evidence type="ECO:0000256" key="2">
    <source>
        <dbReference type="ARBA" id="ARBA00022448"/>
    </source>
</evidence>
<feature type="transmembrane region" description="Helical" evidence="6">
    <location>
        <begin position="313"/>
        <end position="336"/>
    </location>
</feature>
<evidence type="ECO:0000256" key="5">
    <source>
        <dbReference type="ARBA" id="ARBA00023136"/>
    </source>
</evidence>
<feature type="transmembrane region" description="Helical" evidence="6">
    <location>
        <begin position="201"/>
        <end position="225"/>
    </location>
</feature>
<dbReference type="InterPro" id="IPR036458">
    <property type="entry name" value="Na:dicarbo_symporter_sf"/>
</dbReference>
<evidence type="ECO:0000256" key="6">
    <source>
        <dbReference type="SAM" id="Phobius"/>
    </source>
</evidence>
<feature type="transmembrane region" description="Helical" evidence="6">
    <location>
        <begin position="73"/>
        <end position="95"/>
    </location>
</feature>
<dbReference type="GO" id="GO:0005886">
    <property type="term" value="C:plasma membrane"/>
    <property type="evidence" value="ECO:0007669"/>
    <property type="project" value="TreeGrafter"/>
</dbReference>
<dbReference type="SUPFAM" id="SSF118215">
    <property type="entry name" value="Proton glutamate symport protein"/>
    <property type="match status" value="1"/>
</dbReference>
<dbReference type="PANTHER" id="PTHR42865">
    <property type="entry name" value="PROTON/GLUTAMATE-ASPARTATE SYMPORTER"/>
    <property type="match status" value="1"/>
</dbReference>
<feature type="transmembrane region" description="Helical" evidence="6">
    <location>
        <begin position="160"/>
        <end position="189"/>
    </location>
</feature>